<name>A0A4Q7MCD7_9BACT</name>
<dbReference type="InterPro" id="IPR007627">
    <property type="entry name" value="RNA_pol_sigma70_r2"/>
</dbReference>
<evidence type="ECO:0000259" key="6">
    <source>
        <dbReference type="Pfam" id="PF04542"/>
    </source>
</evidence>
<dbReference type="InterPro" id="IPR036388">
    <property type="entry name" value="WH-like_DNA-bd_sf"/>
</dbReference>
<dbReference type="Pfam" id="PF04542">
    <property type="entry name" value="Sigma70_r2"/>
    <property type="match status" value="1"/>
</dbReference>
<dbReference type="RefSeq" id="WP_130544153.1">
    <property type="nucleotide sequence ID" value="NZ_CP042431.1"/>
</dbReference>
<dbReference type="Proteomes" id="UP000293874">
    <property type="component" value="Unassembled WGS sequence"/>
</dbReference>
<keyword evidence="3" id="KW-0731">Sigma factor</keyword>
<evidence type="ECO:0000256" key="5">
    <source>
        <dbReference type="ARBA" id="ARBA00023163"/>
    </source>
</evidence>
<dbReference type="SUPFAM" id="SSF88659">
    <property type="entry name" value="Sigma3 and sigma4 domains of RNA polymerase sigma factors"/>
    <property type="match status" value="1"/>
</dbReference>
<evidence type="ECO:0000256" key="1">
    <source>
        <dbReference type="ARBA" id="ARBA00010641"/>
    </source>
</evidence>
<evidence type="ECO:0000259" key="7">
    <source>
        <dbReference type="Pfam" id="PF08281"/>
    </source>
</evidence>
<evidence type="ECO:0000313" key="8">
    <source>
        <dbReference type="EMBL" id="RZS65491.1"/>
    </source>
</evidence>
<keyword evidence="9" id="KW-1185">Reference proteome</keyword>
<dbReference type="GO" id="GO:0016987">
    <property type="term" value="F:sigma factor activity"/>
    <property type="evidence" value="ECO:0007669"/>
    <property type="project" value="UniProtKB-KW"/>
</dbReference>
<comment type="caution">
    <text evidence="8">The sequence shown here is derived from an EMBL/GenBank/DDBJ whole genome shotgun (WGS) entry which is preliminary data.</text>
</comment>
<dbReference type="GO" id="GO:0003677">
    <property type="term" value="F:DNA binding"/>
    <property type="evidence" value="ECO:0007669"/>
    <property type="project" value="UniProtKB-KW"/>
</dbReference>
<dbReference type="PANTHER" id="PTHR43133:SF8">
    <property type="entry name" value="RNA POLYMERASE SIGMA FACTOR HI_1459-RELATED"/>
    <property type="match status" value="1"/>
</dbReference>
<evidence type="ECO:0000256" key="4">
    <source>
        <dbReference type="ARBA" id="ARBA00023125"/>
    </source>
</evidence>
<dbReference type="CDD" id="cd06171">
    <property type="entry name" value="Sigma70_r4"/>
    <property type="match status" value="1"/>
</dbReference>
<keyword evidence="2" id="KW-0805">Transcription regulation</keyword>
<dbReference type="Gene3D" id="1.10.10.10">
    <property type="entry name" value="Winged helix-like DNA-binding domain superfamily/Winged helix DNA-binding domain"/>
    <property type="match status" value="1"/>
</dbReference>
<dbReference type="PANTHER" id="PTHR43133">
    <property type="entry name" value="RNA POLYMERASE ECF-TYPE SIGMA FACTO"/>
    <property type="match status" value="1"/>
</dbReference>
<evidence type="ECO:0000256" key="2">
    <source>
        <dbReference type="ARBA" id="ARBA00023015"/>
    </source>
</evidence>
<dbReference type="NCBIfam" id="TIGR02937">
    <property type="entry name" value="sigma70-ECF"/>
    <property type="match status" value="1"/>
</dbReference>
<accession>A0A4Q7MCD7</accession>
<feature type="domain" description="RNA polymerase sigma factor 70 region 4 type 2" evidence="7">
    <location>
        <begin position="114"/>
        <end position="164"/>
    </location>
</feature>
<evidence type="ECO:0000256" key="3">
    <source>
        <dbReference type="ARBA" id="ARBA00023082"/>
    </source>
</evidence>
<dbReference type="SUPFAM" id="SSF88946">
    <property type="entry name" value="Sigma2 domain of RNA polymerase sigma factors"/>
    <property type="match status" value="1"/>
</dbReference>
<comment type="similarity">
    <text evidence="1">Belongs to the sigma-70 factor family. ECF subfamily.</text>
</comment>
<proteinExistence type="inferred from homology"/>
<dbReference type="Gene3D" id="1.10.1740.10">
    <property type="match status" value="1"/>
</dbReference>
<dbReference type="GO" id="GO:0006352">
    <property type="term" value="P:DNA-templated transcription initiation"/>
    <property type="evidence" value="ECO:0007669"/>
    <property type="project" value="InterPro"/>
</dbReference>
<dbReference type="EMBL" id="SGXA01000005">
    <property type="protein sequence ID" value="RZS65491.1"/>
    <property type="molecule type" value="Genomic_DNA"/>
</dbReference>
<keyword evidence="4" id="KW-0238">DNA-binding</keyword>
<evidence type="ECO:0000313" key="9">
    <source>
        <dbReference type="Proteomes" id="UP000293874"/>
    </source>
</evidence>
<gene>
    <name evidence="8" type="ORF">EV199_5665</name>
</gene>
<dbReference type="InterPro" id="IPR013249">
    <property type="entry name" value="RNA_pol_sigma70_r4_t2"/>
</dbReference>
<reference evidence="8 9" key="1">
    <citation type="submission" date="2019-02" db="EMBL/GenBank/DDBJ databases">
        <title>Genomic Encyclopedia of Type Strains, Phase IV (KMG-IV): sequencing the most valuable type-strain genomes for metagenomic binning, comparative biology and taxonomic classification.</title>
        <authorList>
            <person name="Goeker M."/>
        </authorList>
    </citation>
    <scope>NUCLEOTIDE SEQUENCE [LARGE SCALE GENOMIC DNA]</scope>
    <source>
        <strain evidence="8 9">DSM 18116</strain>
    </source>
</reference>
<dbReference type="Pfam" id="PF08281">
    <property type="entry name" value="Sigma70_r4_2"/>
    <property type="match status" value="1"/>
</dbReference>
<sequence length="181" mass="21320">MLSSTSADKEYFTRLYKQHHRSLYAYAYKKSKDQFIAEEITQTTFIKFWNHYQKTCIQPETPERLLFFITKALLVDHFRKRSTAISIEEALSEVESLPDNNSNHSEQLLRFEELVRSAAASLPERQKQIFEMKYFRQSKHEEIAAELKISRQTVKNLLGKAVKKVRKIAAQQFLHSFTSLL</sequence>
<keyword evidence="5" id="KW-0804">Transcription</keyword>
<dbReference type="InterPro" id="IPR013325">
    <property type="entry name" value="RNA_pol_sigma_r2"/>
</dbReference>
<dbReference type="InterPro" id="IPR013324">
    <property type="entry name" value="RNA_pol_sigma_r3/r4-like"/>
</dbReference>
<dbReference type="OrthoDB" id="9782108at2"/>
<dbReference type="InterPro" id="IPR039425">
    <property type="entry name" value="RNA_pol_sigma-70-like"/>
</dbReference>
<dbReference type="InterPro" id="IPR014284">
    <property type="entry name" value="RNA_pol_sigma-70_dom"/>
</dbReference>
<dbReference type="AlphaFoldDB" id="A0A4Q7MCD7"/>
<feature type="domain" description="RNA polymerase sigma-70 region 2" evidence="6">
    <location>
        <begin position="15"/>
        <end position="82"/>
    </location>
</feature>
<organism evidence="8 9">
    <name type="scientific">Pseudobacter ginsenosidimutans</name>
    <dbReference type="NCBI Taxonomy" id="661488"/>
    <lineage>
        <taxon>Bacteria</taxon>
        <taxon>Pseudomonadati</taxon>
        <taxon>Bacteroidota</taxon>
        <taxon>Chitinophagia</taxon>
        <taxon>Chitinophagales</taxon>
        <taxon>Chitinophagaceae</taxon>
        <taxon>Pseudobacter</taxon>
    </lineage>
</organism>
<protein>
    <submittedName>
        <fullName evidence="8">RNA polymerase sigma-70 factor (ECF subfamily)</fullName>
    </submittedName>
</protein>